<name>A0A1M6YPU5_9BACT</name>
<dbReference type="CDD" id="cd01025">
    <property type="entry name" value="TOPRIM_recR"/>
    <property type="match status" value="1"/>
</dbReference>
<keyword evidence="1 7" id="KW-0479">Metal-binding</keyword>
<reference evidence="10" key="1">
    <citation type="submission" date="2016-11" db="EMBL/GenBank/DDBJ databases">
        <authorList>
            <person name="Varghese N."/>
            <person name="Submissions S."/>
        </authorList>
    </citation>
    <scope>NUCLEOTIDE SEQUENCE [LARGE SCALE GENOMIC DNA]</scope>
    <source>
        <strain evidence="10">UWOS</strain>
    </source>
</reference>
<keyword evidence="6 7" id="KW-0234">DNA repair</keyword>
<evidence type="ECO:0000256" key="6">
    <source>
        <dbReference type="ARBA" id="ARBA00023204"/>
    </source>
</evidence>
<evidence type="ECO:0000256" key="2">
    <source>
        <dbReference type="ARBA" id="ARBA00022763"/>
    </source>
</evidence>
<accession>A0A1M6YPU5</accession>
<dbReference type="Gene3D" id="1.10.8.420">
    <property type="entry name" value="RecR Domain 1"/>
    <property type="match status" value="1"/>
</dbReference>
<evidence type="ECO:0000256" key="7">
    <source>
        <dbReference type="HAMAP-Rule" id="MF_00017"/>
    </source>
</evidence>
<dbReference type="Proteomes" id="UP000184275">
    <property type="component" value="Unassembled WGS sequence"/>
</dbReference>
<evidence type="ECO:0000256" key="1">
    <source>
        <dbReference type="ARBA" id="ARBA00022723"/>
    </source>
</evidence>
<organism evidence="9 10">
    <name type="scientific">Fibrobacter intestinalis</name>
    <dbReference type="NCBI Taxonomy" id="28122"/>
    <lineage>
        <taxon>Bacteria</taxon>
        <taxon>Pseudomonadati</taxon>
        <taxon>Fibrobacterota</taxon>
        <taxon>Fibrobacteria</taxon>
        <taxon>Fibrobacterales</taxon>
        <taxon>Fibrobacteraceae</taxon>
        <taxon>Fibrobacter</taxon>
    </lineage>
</organism>
<dbReference type="InterPro" id="IPR000093">
    <property type="entry name" value="DNA_Rcmb_RecR"/>
</dbReference>
<dbReference type="InterPro" id="IPR015967">
    <property type="entry name" value="Rcmb_RecR_Znf"/>
</dbReference>
<dbReference type="GO" id="GO:0008270">
    <property type="term" value="F:zinc ion binding"/>
    <property type="evidence" value="ECO:0007669"/>
    <property type="project" value="UniProtKB-KW"/>
</dbReference>
<dbReference type="HAMAP" id="MF_00017">
    <property type="entry name" value="RecR"/>
    <property type="match status" value="1"/>
</dbReference>
<protein>
    <recommendedName>
        <fullName evidence="7">Recombination protein RecR</fullName>
    </recommendedName>
</protein>
<proteinExistence type="inferred from homology"/>
<gene>
    <name evidence="7" type="primary">recR</name>
    <name evidence="9" type="ORF">SAMN05720469_14614</name>
</gene>
<sequence>MLPMDGTVMVESPSLEKLVQEFAALPGIGKKTARRLAYFVLNRPRQNIEPLAAAITEACEKVKRCSLCHSFAEEDPCPICQSRRGAKTICVVEKFSDILPFENAGIYHGLYFVLGGVLSPLDGIGPENLHIPQLIRRIASEGIEEIIFALGSSPEADSTILLIDKLLSGSPVKRSNLARGIPMGSELEYIDEVTVLRAFESRTGL</sequence>
<dbReference type="AlphaFoldDB" id="A0A1M6YPU5"/>
<feature type="zinc finger region" description="C4-type" evidence="7">
    <location>
        <begin position="65"/>
        <end position="80"/>
    </location>
</feature>
<dbReference type="Pfam" id="PF13662">
    <property type="entry name" value="Toprim_4"/>
    <property type="match status" value="1"/>
</dbReference>
<dbReference type="SMART" id="SM00493">
    <property type="entry name" value="TOPRIM"/>
    <property type="match status" value="1"/>
</dbReference>
<dbReference type="SUPFAM" id="SSF111304">
    <property type="entry name" value="Recombination protein RecR"/>
    <property type="match status" value="1"/>
</dbReference>
<comment type="similarity">
    <text evidence="7">Belongs to the RecR family.</text>
</comment>
<dbReference type="GO" id="GO:0006310">
    <property type="term" value="P:DNA recombination"/>
    <property type="evidence" value="ECO:0007669"/>
    <property type="project" value="UniProtKB-UniRule"/>
</dbReference>
<keyword evidence="10" id="KW-1185">Reference proteome</keyword>
<dbReference type="InterPro" id="IPR034137">
    <property type="entry name" value="TOPRIM_RecR"/>
</dbReference>
<dbReference type="InterPro" id="IPR023627">
    <property type="entry name" value="Rcmb_RecR"/>
</dbReference>
<dbReference type="PROSITE" id="PS50880">
    <property type="entry name" value="TOPRIM"/>
    <property type="match status" value="1"/>
</dbReference>
<evidence type="ECO:0000256" key="5">
    <source>
        <dbReference type="ARBA" id="ARBA00023172"/>
    </source>
</evidence>
<dbReference type="NCBIfam" id="TIGR00615">
    <property type="entry name" value="recR"/>
    <property type="match status" value="1"/>
</dbReference>
<keyword evidence="3 7" id="KW-0863">Zinc-finger</keyword>
<keyword evidence="2 7" id="KW-0227">DNA damage</keyword>
<dbReference type="Gene3D" id="3.40.1360.10">
    <property type="match status" value="1"/>
</dbReference>
<dbReference type="GO" id="GO:0006281">
    <property type="term" value="P:DNA repair"/>
    <property type="evidence" value="ECO:0007669"/>
    <property type="project" value="UniProtKB-UniRule"/>
</dbReference>
<dbReference type="PANTHER" id="PTHR30446:SF0">
    <property type="entry name" value="RECOMBINATION PROTEIN RECR"/>
    <property type="match status" value="1"/>
</dbReference>
<dbReference type="Pfam" id="PF21175">
    <property type="entry name" value="RecR_C"/>
    <property type="match status" value="1"/>
</dbReference>
<keyword evidence="5 7" id="KW-0233">DNA recombination</keyword>
<evidence type="ECO:0000259" key="8">
    <source>
        <dbReference type="PROSITE" id="PS50880"/>
    </source>
</evidence>
<dbReference type="PANTHER" id="PTHR30446">
    <property type="entry name" value="RECOMBINATION PROTEIN RECR"/>
    <property type="match status" value="1"/>
</dbReference>
<evidence type="ECO:0000313" key="9">
    <source>
        <dbReference type="EMBL" id="SHL20258.1"/>
    </source>
</evidence>
<evidence type="ECO:0000313" key="10">
    <source>
        <dbReference type="Proteomes" id="UP000184275"/>
    </source>
</evidence>
<evidence type="ECO:0000256" key="4">
    <source>
        <dbReference type="ARBA" id="ARBA00022833"/>
    </source>
</evidence>
<comment type="function">
    <text evidence="7">May play a role in DNA repair. It seems to be involved in an RecBC-independent recombinational process of DNA repair. It may act with RecF and RecO.</text>
</comment>
<dbReference type="Pfam" id="PF02132">
    <property type="entry name" value="RecR_ZnF"/>
    <property type="match status" value="1"/>
</dbReference>
<keyword evidence="4 7" id="KW-0862">Zinc</keyword>
<dbReference type="Gene3D" id="6.10.250.240">
    <property type="match status" value="1"/>
</dbReference>
<feature type="domain" description="Toprim" evidence="8">
    <location>
        <begin position="87"/>
        <end position="182"/>
    </location>
</feature>
<dbReference type="Pfam" id="PF21176">
    <property type="entry name" value="RecR_HhH"/>
    <property type="match status" value="1"/>
</dbReference>
<dbReference type="GO" id="GO:0003677">
    <property type="term" value="F:DNA binding"/>
    <property type="evidence" value="ECO:0007669"/>
    <property type="project" value="UniProtKB-UniRule"/>
</dbReference>
<dbReference type="InterPro" id="IPR006171">
    <property type="entry name" value="TOPRIM_dom"/>
</dbReference>
<dbReference type="EMBL" id="FRAW01000046">
    <property type="protein sequence ID" value="SHL20258.1"/>
    <property type="molecule type" value="Genomic_DNA"/>
</dbReference>
<evidence type="ECO:0000256" key="3">
    <source>
        <dbReference type="ARBA" id="ARBA00022771"/>
    </source>
</evidence>